<comment type="caution">
    <text evidence="10">The sequence shown here is derived from an EMBL/GenBank/DDBJ whole genome shotgun (WGS) entry which is preliminary data.</text>
</comment>
<feature type="region of interest" description="Disordered" evidence="7">
    <location>
        <begin position="199"/>
        <end position="219"/>
    </location>
</feature>
<evidence type="ECO:0000256" key="6">
    <source>
        <dbReference type="ARBA" id="ARBA00023136"/>
    </source>
</evidence>
<keyword evidence="4 8" id="KW-0812">Transmembrane</keyword>
<dbReference type="Pfam" id="PF09335">
    <property type="entry name" value="VTT_dom"/>
    <property type="match status" value="1"/>
</dbReference>
<comment type="subcellular location">
    <subcellularLocation>
        <location evidence="1">Cell membrane</location>
        <topology evidence="1">Multi-pass membrane protein</topology>
    </subcellularLocation>
</comment>
<dbReference type="GO" id="GO:0005886">
    <property type="term" value="C:plasma membrane"/>
    <property type="evidence" value="ECO:0007669"/>
    <property type="project" value="UniProtKB-SubCell"/>
</dbReference>
<feature type="transmembrane region" description="Helical" evidence="8">
    <location>
        <begin position="140"/>
        <end position="162"/>
    </location>
</feature>
<dbReference type="EMBL" id="JAGEMK010000005">
    <property type="protein sequence ID" value="MBO1752313.1"/>
    <property type="molecule type" value="Genomic_DNA"/>
</dbReference>
<evidence type="ECO:0000256" key="3">
    <source>
        <dbReference type="ARBA" id="ARBA00022475"/>
    </source>
</evidence>
<evidence type="ECO:0000256" key="1">
    <source>
        <dbReference type="ARBA" id="ARBA00004651"/>
    </source>
</evidence>
<accession>A0A939LR56</accession>
<evidence type="ECO:0000256" key="2">
    <source>
        <dbReference type="ARBA" id="ARBA00010792"/>
    </source>
</evidence>
<dbReference type="PANTHER" id="PTHR42709">
    <property type="entry name" value="ALKALINE PHOSPHATASE LIKE PROTEIN"/>
    <property type="match status" value="1"/>
</dbReference>
<sequence length="219" mass="22852">MLEDWLVALAGAPWALVVLYLLTVVDGIFPPVPSESAVIALAALAVSTGEPALWLVAAVAAAGAFSGDLLAFSIGRHIPVRRMRLLASPRAQRMVDRAERALAHRGAAFILAARYVPVGRVAVNLTAGSVGYPRRRFTGLAALAGISWSVYSVLLGVGAGVWFADHPVLAVVVGVLGGLLLGLVLDALLRRLVRGRGPRTAADAVPGTPPRPLHESSRV</sequence>
<keyword evidence="6 8" id="KW-0472">Membrane</keyword>
<evidence type="ECO:0000313" key="10">
    <source>
        <dbReference type="EMBL" id="MBO1752313.1"/>
    </source>
</evidence>
<feature type="transmembrane region" description="Helical" evidence="8">
    <location>
        <begin position="168"/>
        <end position="189"/>
    </location>
</feature>
<dbReference type="AlphaFoldDB" id="A0A939LR56"/>
<dbReference type="PANTHER" id="PTHR42709:SF6">
    <property type="entry name" value="UNDECAPRENYL PHOSPHATE TRANSPORTER A"/>
    <property type="match status" value="1"/>
</dbReference>
<feature type="transmembrane region" description="Helical" evidence="8">
    <location>
        <begin position="52"/>
        <end position="74"/>
    </location>
</feature>
<dbReference type="InterPro" id="IPR032816">
    <property type="entry name" value="VTT_dom"/>
</dbReference>
<gene>
    <name evidence="10" type="ORF">J4G33_10915</name>
</gene>
<keyword evidence="5 8" id="KW-1133">Transmembrane helix</keyword>
<proteinExistence type="inferred from homology"/>
<evidence type="ECO:0000256" key="4">
    <source>
        <dbReference type="ARBA" id="ARBA00022692"/>
    </source>
</evidence>
<evidence type="ECO:0000313" key="11">
    <source>
        <dbReference type="Proteomes" id="UP000664209"/>
    </source>
</evidence>
<keyword evidence="3" id="KW-1003">Cell membrane</keyword>
<protein>
    <submittedName>
        <fullName evidence="10">VTT domain-containing protein</fullName>
    </submittedName>
</protein>
<dbReference type="Proteomes" id="UP000664209">
    <property type="component" value="Unassembled WGS sequence"/>
</dbReference>
<evidence type="ECO:0000259" key="9">
    <source>
        <dbReference type="Pfam" id="PF09335"/>
    </source>
</evidence>
<name>A0A939LR56_9CELL</name>
<evidence type="ECO:0000256" key="7">
    <source>
        <dbReference type="SAM" id="MobiDB-lite"/>
    </source>
</evidence>
<comment type="similarity">
    <text evidence="2">Belongs to the DedA family.</text>
</comment>
<reference evidence="10" key="1">
    <citation type="submission" date="2021-03" db="EMBL/GenBank/DDBJ databases">
        <title>Actinotalea soli sp. nov., isolated from soil.</title>
        <authorList>
            <person name="Ping W."/>
            <person name="Zhang J."/>
        </authorList>
    </citation>
    <scope>NUCLEOTIDE SEQUENCE</scope>
    <source>
        <strain evidence="10">BY-33</strain>
    </source>
</reference>
<dbReference type="InterPro" id="IPR051311">
    <property type="entry name" value="DedA_domain"/>
</dbReference>
<feature type="domain" description="VTT" evidence="9">
    <location>
        <begin position="32"/>
        <end position="156"/>
    </location>
</feature>
<organism evidence="10 11">
    <name type="scientific">Actinotalea soli</name>
    <dbReference type="NCBI Taxonomy" id="2819234"/>
    <lineage>
        <taxon>Bacteria</taxon>
        <taxon>Bacillati</taxon>
        <taxon>Actinomycetota</taxon>
        <taxon>Actinomycetes</taxon>
        <taxon>Micrococcales</taxon>
        <taxon>Cellulomonadaceae</taxon>
        <taxon>Actinotalea</taxon>
    </lineage>
</organism>
<evidence type="ECO:0000256" key="5">
    <source>
        <dbReference type="ARBA" id="ARBA00022989"/>
    </source>
</evidence>
<evidence type="ECO:0000256" key="8">
    <source>
        <dbReference type="SAM" id="Phobius"/>
    </source>
</evidence>
<keyword evidence="11" id="KW-1185">Reference proteome</keyword>